<organism evidence="7 8">
    <name type="scientific">Pontibaca methylaminivorans</name>
    <dbReference type="NCBI Taxonomy" id="515897"/>
    <lineage>
        <taxon>Bacteria</taxon>
        <taxon>Pseudomonadati</taxon>
        <taxon>Pseudomonadota</taxon>
        <taxon>Alphaproteobacteria</taxon>
        <taxon>Rhodobacterales</taxon>
        <taxon>Roseobacteraceae</taxon>
        <taxon>Pontibaca</taxon>
    </lineage>
</organism>
<sequence length="307" mass="35152">MVSRRGIRRTKVFPTQQEAKDWAARQEYLILNAEDVQAAMPFREVMDRYAREVSPIKRGARWEMIRLEALSRDKIGGIAISELKPADIADWRDRRLKQVKPASVTREMQLMSSVLNTARREWGLIEKNPVSDVKAPPKAPPRDRLPTEDELERLAHAAGEDLTNAIARAFHAFLFAMETAMRAGEICGLTWDRVDLKRRVVRLIHTKNGHPREVPLSSEAVRLIEALPEADPVFGLTSRQLDVLWRKVRDRAQADGLNFHDSRAAAITALSKKLDILELARMVGHRDLRMLQVYYRTPAEDLARRLD</sequence>
<dbReference type="InterPro" id="IPR002104">
    <property type="entry name" value="Integrase_catalytic"/>
</dbReference>
<accession>A0A1R3WB26</accession>
<dbReference type="InterPro" id="IPR050090">
    <property type="entry name" value="Tyrosine_recombinase_XerCD"/>
</dbReference>
<keyword evidence="1" id="KW-0229">DNA integration</keyword>
<dbReference type="STRING" id="515897.SAMN05421849_0171"/>
<evidence type="ECO:0000259" key="6">
    <source>
        <dbReference type="PROSITE" id="PS51900"/>
    </source>
</evidence>
<dbReference type="PANTHER" id="PTHR30349:SF94">
    <property type="entry name" value="INTEGRASE_RECOMBINASE HI_1414-RELATED"/>
    <property type="match status" value="1"/>
</dbReference>
<dbReference type="InterPro" id="IPR044068">
    <property type="entry name" value="CB"/>
</dbReference>
<evidence type="ECO:0000256" key="1">
    <source>
        <dbReference type="ARBA" id="ARBA00022908"/>
    </source>
</evidence>
<evidence type="ECO:0000259" key="5">
    <source>
        <dbReference type="PROSITE" id="PS51898"/>
    </source>
</evidence>
<dbReference type="PROSITE" id="PS51898">
    <property type="entry name" value="TYR_RECOMBINASE"/>
    <property type="match status" value="1"/>
</dbReference>
<feature type="domain" description="Core-binding (CB)" evidence="6">
    <location>
        <begin position="40"/>
        <end position="119"/>
    </location>
</feature>
<dbReference type="AlphaFoldDB" id="A0A1R3WB26"/>
<keyword evidence="8" id="KW-1185">Reference proteome</keyword>
<protein>
    <submittedName>
        <fullName evidence="7">Site-specific recombinase XerD</fullName>
    </submittedName>
</protein>
<dbReference type="Pfam" id="PF00589">
    <property type="entry name" value="Phage_integrase"/>
    <property type="match status" value="1"/>
</dbReference>
<dbReference type="Gene3D" id="1.10.443.10">
    <property type="entry name" value="Intergrase catalytic core"/>
    <property type="match status" value="1"/>
</dbReference>
<dbReference type="InterPro" id="IPR010998">
    <property type="entry name" value="Integrase_recombinase_N"/>
</dbReference>
<dbReference type="PROSITE" id="PS51900">
    <property type="entry name" value="CB"/>
    <property type="match status" value="1"/>
</dbReference>
<feature type="domain" description="Tyr recombinase" evidence="5">
    <location>
        <begin position="140"/>
        <end position="307"/>
    </location>
</feature>
<evidence type="ECO:0000313" key="7">
    <source>
        <dbReference type="EMBL" id="SIT74516.1"/>
    </source>
</evidence>
<keyword evidence="2 4" id="KW-0238">DNA-binding</keyword>
<evidence type="ECO:0000256" key="4">
    <source>
        <dbReference type="PROSITE-ProRule" id="PRU01248"/>
    </source>
</evidence>
<name>A0A1R3WB26_9RHOB</name>
<evidence type="ECO:0000313" key="8">
    <source>
        <dbReference type="Proteomes" id="UP000192455"/>
    </source>
</evidence>
<dbReference type="SUPFAM" id="SSF56349">
    <property type="entry name" value="DNA breaking-rejoining enzymes"/>
    <property type="match status" value="1"/>
</dbReference>
<dbReference type="InterPro" id="IPR011010">
    <property type="entry name" value="DNA_brk_join_enz"/>
</dbReference>
<dbReference type="GO" id="GO:0015074">
    <property type="term" value="P:DNA integration"/>
    <property type="evidence" value="ECO:0007669"/>
    <property type="project" value="UniProtKB-KW"/>
</dbReference>
<dbReference type="PANTHER" id="PTHR30349">
    <property type="entry name" value="PHAGE INTEGRASE-RELATED"/>
    <property type="match status" value="1"/>
</dbReference>
<dbReference type="GO" id="GO:0003677">
    <property type="term" value="F:DNA binding"/>
    <property type="evidence" value="ECO:0007669"/>
    <property type="project" value="UniProtKB-UniRule"/>
</dbReference>
<gene>
    <name evidence="7" type="ORF">SAMN05421849_0171</name>
</gene>
<proteinExistence type="predicted"/>
<keyword evidence="3" id="KW-0233">DNA recombination</keyword>
<dbReference type="InterPro" id="IPR013762">
    <property type="entry name" value="Integrase-like_cat_sf"/>
</dbReference>
<evidence type="ECO:0000256" key="3">
    <source>
        <dbReference type="ARBA" id="ARBA00023172"/>
    </source>
</evidence>
<reference evidence="7 8" key="1">
    <citation type="submission" date="2017-01" db="EMBL/GenBank/DDBJ databases">
        <authorList>
            <person name="Mah S.A."/>
            <person name="Swanson W.J."/>
            <person name="Moy G.W."/>
            <person name="Vacquier V.D."/>
        </authorList>
    </citation>
    <scope>NUCLEOTIDE SEQUENCE [LARGE SCALE GENOMIC DNA]</scope>
    <source>
        <strain evidence="7 8">DSM 21219</strain>
    </source>
</reference>
<dbReference type="GO" id="GO:0006310">
    <property type="term" value="P:DNA recombination"/>
    <property type="evidence" value="ECO:0007669"/>
    <property type="project" value="UniProtKB-KW"/>
</dbReference>
<dbReference type="EMBL" id="FTPS01000001">
    <property type="protein sequence ID" value="SIT74516.1"/>
    <property type="molecule type" value="Genomic_DNA"/>
</dbReference>
<dbReference type="CDD" id="cd00796">
    <property type="entry name" value="INT_Rci_Hp1_C"/>
    <property type="match status" value="1"/>
</dbReference>
<dbReference type="Gene3D" id="1.10.150.130">
    <property type="match status" value="1"/>
</dbReference>
<evidence type="ECO:0000256" key="2">
    <source>
        <dbReference type="ARBA" id="ARBA00023125"/>
    </source>
</evidence>
<dbReference type="Proteomes" id="UP000192455">
    <property type="component" value="Unassembled WGS sequence"/>
</dbReference>